<dbReference type="EC" id="1.3.1.76" evidence="2"/>
<evidence type="ECO:0000256" key="2">
    <source>
        <dbReference type="ARBA" id="ARBA00012400"/>
    </source>
</evidence>
<protein>
    <recommendedName>
        <fullName evidence="2">precorrin-2 dehydrogenase</fullName>
        <ecNumber evidence="2">1.3.1.76</ecNumber>
    </recommendedName>
</protein>
<evidence type="ECO:0000256" key="1">
    <source>
        <dbReference type="ARBA" id="ARBA00005010"/>
    </source>
</evidence>
<organism evidence="6 7">
    <name type="scientific">Tepidimicrobium xylanilyticum</name>
    <dbReference type="NCBI Taxonomy" id="1123352"/>
    <lineage>
        <taxon>Bacteria</taxon>
        <taxon>Bacillati</taxon>
        <taxon>Bacillota</taxon>
        <taxon>Tissierellia</taxon>
        <taxon>Tissierellales</taxon>
        <taxon>Tepidimicrobiaceae</taxon>
        <taxon>Tepidimicrobium</taxon>
    </lineage>
</organism>
<evidence type="ECO:0000256" key="4">
    <source>
        <dbReference type="ARBA" id="ARBA00023027"/>
    </source>
</evidence>
<name>A0A1H3DF33_9FIRM</name>
<dbReference type="EMBL" id="FNNG01000015">
    <property type="protein sequence ID" value="SDX64304.1"/>
    <property type="molecule type" value="Genomic_DNA"/>
</dbReference>
<proteinExistence type="predicted"/>
<dbReference type="NCBIfam" id="NF004045">
    <property type="entry name" value="PRK05562.1"/>
    <property type="match status" value="1"/>
</dbReference>
<sequence length="226" mass="26085">MLEDTGNNILEVIPEYMMISLISSKIKALVVGGGTAGFIKAKSFANRGCKVVVVSKEFCSQFEQLSGLKNLELIKESYDTRFIQDKHLIVIATNDQCLNQRIKEECDKNHKIYLNCDDFKQGLFVTPVQKRTDYIHIALHTILGSPKTSKFLLNRMKEEINQYDEFVSFLCAFRNTIGDEPDKNEIMDFMNTKDFYEFYQAGKHLLILKMFYPEIALITTKKEMGY</sequence>
<dbReference type="PANTHER" id="PTHR35330">
    <property type="entry name" value="SIROHEME BIOSYNTHESIS PROTEIN MET8"/>
    <property type="match status" value="1"/>
</dbReference>
<dbReference type="Proteomes" id="UP000198828">
    <property type="component" value="Unassembled WGS sequence"/>
</dbReference>
<dbReference type="InterPro" id="IPR036291">
    <property type="entry name" value="NAD(P)-bd_dom_sf"/>
</dbReference>
<dbReference type="SUPFAM" id="SSF51735">
    <property type="entry name" value="NAD(P)-binding Rossmann-fold domains"/>
    <property type="match status" value="1"/>
</dbReference>
<gene>
    <name evidence="6" type="ORF">SAMN05660923_02646</name>
</gene>
<keyword evidence="4" id="KW-0520">NAD</keyword>
<dbReference type="OrthoDB" id="1715866at2"/>
<evidence type="ECO:0000256" key="3">
    <source>
        <dbReference type="ARBA" id="ARBA00023002"/>
    </source>
</evidence>
<accession>A0A1H3DF33</accession>
<dbReference type="InterPro" id="IPR028161">
    <property type="entry name" value="Met8-like"/>
</dbReference>
<reference evidence="6 7" key="1">
    <citation type="submission" date="2016-10" db="EMBL/GenBank/DDBJ databases">
        <authorList>
            <person name="de Groot N.N."/>
        </authorList>
    </citation>
    <scope>NUCLEOTIDE SEQUENCE [LARGE SCALE GENOMIC DNA]</scope>
    <source>
        <strain evidence="6 7">DSM 23310</strain>
    </source>
</reference>
<keyword evidence="3" id="KW-0560">Oxidoreductase</keyword>
<dbReference type="Gene3D" id="3.40.50.720">
    <property type="entry name" value="NAD(P)-binding Rossmann-like Domain"/>
    <property type="match status" value="1"/>
</dbReference>
<evidence type="ECO:0000313" key="6">
    <source>
        <dbReference type="EMBL" id="SDX64304.1"/>
    </source>
</evidence>
<keyword evidence="7" id="KW-1185">Reference proteome</keyword>
<evidence type="ECO:0000256" key="5">
    <source>
        <dbReference type="ARBA" id="ARBA00023244"/>
    </source>
</evidence>
<dbReference type="Pfam" id="PF13241">
    <property type="entry name" value="NAD_binding_7"/>
    <property type="match status" value="1"/>
</dbReference>
<dbReference type="GO" id="GO:0019354">
    <property type="term" value="P:siroheme biosynthetic process"/>
    <property type="evidence" value="ECO:0007669"/>
    <property type="project" value="UniProtKB-UniPathway"/>
</dbReference>
<comment type="pathway">
    <text evidence="1">Porphyrin-containing compound metabolism; siroheme biosynthesis; sirohydrochlorin from precorrin-2: step 1/1.</text>
</comment>
<dbReference type="RefSeq" id="WP_093754464.1">
    <property type="nucleotide sequence ID" value="NZ_BSYN01000007.1"/>
</dbReference>
<evidence type="ECO:0000313" key="7">
    <source>
        <dbReference type="Proteomes" id="UP000198828"/>
    </source>
</evidence>
<dbReference type="PANTHER" id="PTHR35330:SF1">
    <property type="entry name" value="SIROHEME BIOSYNTHESIS PROTEIN MET8"/>
    <property type="match status" value="1"/>
</dbReference>
<dbReference type="GO" id="GO:0043115">
    <property type="term" value="F:precorrin-2 dehydrogenase activity"/>
    <property type="evidence" value="ECO:0007669"/>
    <property type="project" value="UniProtKB-EC"/>
</dbReference>
<keyword evidence="5" id="KW-0627">Porphyrin biosynthesis</keyword>
<dbReference type="GO" id="GO:0004325">
    <property type="term" value="F:ferrochelatase activity"/>
    <property type="evidence" value="ECO:0007669"/>
    <property type="project" value="InterPro"/>
</dbReference>
<dbReference type="AlphaFoldDB" id="A0A1H3DF33"/>
<dbReference type="UniPathway" id="UPA00262">
    <property type="reaction ID" value="UER00222"/>
</dbReference>